<organism evidence="1 2">
    <name type="scientific">Rhynchosporium graminicola</name>
    <dbReference type="NCBI Taxonomy" id="2792576"/>
    <lineage>
        <taxon>Eukaryota</taxon>
        <taxon>Fungi</taxon>
        <taxon>Dikarya</taxon>
        <taxon>Ascomycota</taxon>
        <taxon>Pezizomycotina</taxon>
        <taxon>Leotiomycetes</taxon>
        <taxon>Helotiales</taxon>
        <taxon>Ploettnerulaceae</taxon>
        <taxon>Rhynchosporium</taxon>
    </lineage>
</organism>
<evidence type="ECO:0000313" key="1">
    <source>
        <dbReference type="EMBL" id="CZS96177.1"/>
    </source>
</evidence>
<evidence type="ECO:0000313" key="2">
    <source>
        <dbReference type="Proteomes" id="UP000178129"/>
    </source>
</evidence>
<proteinExistence type="predicted"/>
<protein>
    <submittedName>
        <fullName evidence="1">Uncharacterized protein</fullName>
    </submittedName>
</protein>
<reference evidence="2" key="1">
    <citation type="submission" date="2016-03" db="EMBL/GenBank/DDBJ databases">
        <authorList>
            <person name="Ploux O."/>
        </authorList>
    </citation>
    <scope>NUCLEOTIDE SEQUENCE [LARGE SCALE GENOMIC DNA]</scope>
    <source>
        <strain evidence="2">UK7</strain>
    </source>
</reference>
<gene>
    <name evidence="1" type="ORF">RCO7_14404</name>
</gene>
<dbReference type="InParanoid" id="A0A1E1KDP6"/>
<dbReference type="Proteomes" id="UP000178129">
    <property type="component" value="Unassembled WGS sequence"/>
</dbReference>
<dbReference type="EMBL" id="FJUW01000012">
    <property type="protein sequence ID" value="CZS96177.1"/>
    <property type="molecule type" value="Genomic_DNA"/>
</dbReference>
<keyword evidence="2" id="KW-1185">Reference proteome</keyword>
<comment type="caution">
    <text evidence="1">The sequence shown here is derived from an EMBL/GenBank/DDBJ whole genome shotgun (WGS) entry which is preliminary data.</text>
</comment>
<name>A0A1E1KDP6_9HELO</name>
<sequence length="97" mass="11164">MEVKVLAYEEVTIPVEVKSRKDELIDTPIDVSGELLALQRCFLPAFGEMPSFEQRPPELNSHSYLKRFYVDFHSILPFDAKEGTFFIAKEVLNSINQ</sequence>
<accession>A0A1E1KDP6</accession>
<dbReference type="AlphaFoldDB" id="A0A1E1KDP6"/>